<dbReference type="PANTHER" id="PTHR35399">
    <property type="entry name" value="SLR8030 PROTEIN"/>
    <property type="match status" value="1"/>
</dbReference>
<dbReference type="InterPro" id="IPR008557">
    <property type="entry name" value="PhoX"/>
</dbReference>
<dbReference type="AlphaFoldDB" id="A0A0P8D194"/>
<dbReference type="STRING" id="1305731.GCA_000934705_00335"/>
<dbReference type="Pfam" id="PF05787">
    <property type="entry name" value="PhoX"/>
    <property type="match status" value="1"/>
</dbReference>
<proteinExistence type="predicted"/>
<dbReference type="OrthoDB" id="9801383at2"/>
<name>A0A0P8D194_9GAMM</name>
<dbReference type="InterPro" id="IPR006311">
    <property type="entry name" value="TAT_signal"/>
</dbReference>
<gene>
    <name evidence="1" type="ORF">HLUCCX14_06490</name>
</gene>
<evidence type="ECO:0000313" key="2">
    <source>
        <dbReference type="Proteomes" id="UP000050416"/>
    </source>
</evidence>
<dbReference type="PROSITE" id="PS51318">
    <property type="entry name" value="TAT"/>
    <property type="match status" value="1"/>
</dbReference>
<accession>A0A0P8D194</accession>
<dbReference type="PATRIC" id="fig|1305731.5.peg.2805"/>
<protein>
    <submittedName>
        <fullName evidence="1">Putative phosphatase</fullName>
    </submittedName>
</protein>
<sequence length="728" mass="79163">MGHHPVEDSNRSNNRSFEEIINARLSRRKLLTGTASAATVGVLGSLALTGCGGSSSSDTRTTASNTVTMNPERLGFEAVPGAIEDRVILPQGYKADVLYAKGDPLFSGLPQFKNDGTDVDYDSRSGDEHDGMHFFGMNSSGQYDPQASNRGILVLNHENLEDNTLHETPTAKADALAENNITDLKKFVDREMNGHGVSCVEIQKENGKWSVVLDSPYNRRVTIFTEMEMRGPVAGEDFVKTKLTPTGTRRFGTMNNCAHGYTPWGTYLAAEENWYAYFNVGTVDALSEKHQGWLARYGIQGAGWNYRKWDEVPGDQYARFGITTDGAVATEDFRHEANLHGYVTEVDPFRPTQKPRVRTGFGRFSHEGAWVAPTKEGSPVVIYSGDDSRREYMYKFVSKAAWSEADRNGGLAAGDTYLDEGTLYVAVFNDDGTGEWKALSKSNAELDGTHTYNDDGTTYQYDFASDAEILASARLAADVVGATPMDRPEWAMVHPTNGDVYLTLTNGNSSNRPSKDLDAANPRAINSNGHIIRWRENEGNHAATTFEWDIFLFGSSAGATSDYNVSGLTAENEFSSPDGLFIDPRGVMWIQTDDGSSGIRSKTNNQMLMAIPGEVGDGESVSVTTSDNTGQESINTFVGGNAEAVQLKRFLVGPNGCEITGIIMTADARSMFVNVQHPGEGGSAETFNRNVSTWPATSGDATAFGEAGNRPRSATIVIYREDGGEIAI</sequence>
<dbReference type="PANTHER" id="PTHR35399:SF2">
    <property type="entry name" value="DUF839 DOMAIN-CONTAINING PROTEIN"/>
    <property type="match status" value="1"/>
</dbReference>
<evidence type="ECO:0000313" key="1">
    <source>
        <dbReference type="EMBL" id="KPQ29485.1"/>
    </source>
</evidence>
<reference evidence="1 2" key="1">
    <citation type="submission" date="2015-09" db="EMBL/GenBank/DDBJ databases">
        <title>Identification and resolution of microdiversity through metagenomic sequencing of parallel consortia.</title>
        <authorList>
            <person name="Nelson W.C."/>
            <person name="Romine M.F."/>
            <person name="Lindemann S.R."/>
        </authorList>
    </citation>
    <scope>NUCLEOTIDE SEQUENCE [LARGE SCALE GENOMIC DNA]</scope>
    <source>
        <strain evidence="1">HL-55</strain>
    </source>
</reference>
<dbReference type="EMBL" id="LJZQ01000006">
    <property type="protein sequence ID" value="KPQ29485.1"/>
    <property type="molecule type" value="Genomic_DNA"/>
</dbReference>
<dbReference type="Proteomes" id="UP000050416">
    <property type="component" value="Unassembled WGS sequence"/>
</dbReference>
<comment type="caution">
    <text evidence="1">The sequence shown here is derived from an EMBL/GenBank/DDBJ whole genome shotgun (WGS) entry which is preliminary data.</text>
</comment>
<organism evidence="1 2">
    <name type="scientific">Marinobacter excellens HL-55</name>
    <dbReference type="NCBI Taxonomy" id="1305731"/>
    <lineage>
        <taxon>Bacteria</taxon>
        <taxon>Pseudomonadati</taxon>
        <taxon>Pseudomonadota</taxon>
        <taxon>Gammaproteobacteria</taxon>
        <taxon>Pseudomonadales</taxon>
        <taxon>Marinobacteraceae</taxon>
        <taxon>Marinobacter</taxon>
    </lineage>
</organism>